<evidence type="ECO:0000256" key="3">
    <source>
        <dbReference type="SAM" id="MobiDB-lite"/>
    </source>
</evidence>
<feature type="region of interest" description="Disordered" evidence="3">
    <location>
        <begin position="138"/>
        <end position="157"/>
    </location>
</feature>
<evidence type="ECO:0000259" key="4">
    <source>
        <dbReference type="PROSITE" id="PS01031"/>
    </source>
</evidence>
<dbReference type="SUPFAM" id="SSF49764">
    <property type="entry name" value="HSP20-like chaperones"/>
    <property type="match status" value="1"/>
</dbReference>
<organism evidence="5 6">
    <name type="scientific">Methylobacterium hispanicum</name>
    <dbReference type="NCBI Taxonomy" id="270350"/>
    <lineage>
        <taxon>Bacteria</taxon>
        <taxon>Pseudomonadati</taxon>
        <taxon>Pseudomonadota</taxon>
        <taxon>Alphaproteobacteria</taxon>
        <taxon>Hyphomicrobiales</taxon>
        <taxon>Methylobacteriaceae</taxon>
        <taxon>Methylobacterium</taxon>
    </lineage>
</organism>
<dbReference type="InterPro" id="IPR002068">
    <property type="entry name" value="A-crystallin/Hsp20_dom"/>
</dbReference>
<name>A0AAV4ZH62_9HYPH</name>
<feature type="domain" description="SHSP" evidence="4">
    <location>
        <begin position="43"/>
        <end position="157"/>
    </location>
</feature>
<dbReference type="InterPro" id="IPR008978">
    <property type="entry name" value="HSP20-like_chaperone"/>
</dbReference>
<dbReference type="AlphaFoldDB" id="A0AAV4ZH62"/>
<dbReference type="PANTHER" id="PTHR11527">
    <property type="entry name" value="HEAT-SHOCK PROTEIN 20 FAMILY MEMBER"/>
    <property type="match status" value="1"/>
</dbReference>
<comment type="similarity">
    <text evidence="1 2">Belongs to the small heat shock protein (HSP20) family.</text>
</comment>
<reference evidence="5" key="1">
    <citation type="journal article" date="2016" name="Front. Microbiol.">
        <title>Genome Sequence of the Piezophilic, Mesophilic Sulfate-Reducing Bacterium Desulfovibrio indicus J2T.</title>
        <authorList>
            <person name="Cao J."/>
            <person name="Maignien L."/>
            <person name="Shao Z."/>
            <person name="Alain K."/>
            <person name="Jebbar M."/>
        </authorList>
    </citation>
    <scope>NUCLEOTIDE SEQUENCE</scope>
    <source>
        <strain evidence="5">DSM 16372</strain>
    </source>
</reference>
<gene>
    <name evidence="5" type="ORF">BHAOGJBA_0706</name>
</gene>
<dbReference type="PROSITE" id="PS01031">
    <property type="entry name" value="SHSP"/>
    <property type="match status" value="1"/>
</dbReference>
<reference evidence="5" key="2">
    <citation type="submission" date="2021-08" db="EMBL/GenBank/DDBJ databases">
        <authorList>
            <person name="Tani A."/>
            <person name="Ola A."/>
            <person name="Ogura Y."/>
            <person name="Katsura K."/>
            <person name="Hayashi T."/>
        </authorList>
    </citation>
    <scope>NUCLEOTIDE SEQUENCE</scope>
    <source>
        <strain evidence="5">DSM 16372</strain>
    </source>
</reference>
<evidence type="ECO:0000256" key="2">
    <source>
        <dbReference type="RuleBase" id="RU003616"/>
    </source>
</evidence>
<evidence type="ECO:0000313" key="6">
    <source>
        <dbReference type="Proteomes" id="UP001055247"/>
    </source>
</evidence>
<dbReference type="Pfam" id="PF00011">
    <property type="entry name" value="HSP20"/>
    <property type="match status" value="1"/>
</dbReference>
<comment type="caution">
    <text evidence="5">The sequence shown here is derived from an EMBL/GenBank/DDBJ whole genome shotgun (WGS) entry which is preliminary data.</text>
</comment>
<evidence type="ECO:0000256" key="1">
    <source>
        <dbReference type="PROSITE-ProRule" id="PRU00285"/>
    </source>
</evidence>
<dbReference type="InterPro" id="IPR031107">
    <property type="entry name" value="Small_HSP"/>
</dbReference>
<protein>
    <recommendedName>
        <fullName evidence="4">SHSP domain-containing protein</fullName>
    </recommendedName>
</protein>
<sequence length="157" mass="17353">MNLRSLLALGDRAPEAPATPTLFPLQREIERMVGDIRFGMPGLFQGPPIPRMDVVEKDGHIEVTAELPGLERDDVRIELADDMLLISGEKRQETEETKGARKVVERSYGAFSRALELPAGTKSEDIEASMDKGVLKLKLPRPSLKQPEPQRIAIKAG</sequence>
<evidence type="ECO:0000313" key="5">
    <source>
        <dbReference type="EMBL" id="GJD87206.1"/>
    </source>
</evidence>
<proteinExistence type="inferred from homology"/>
<dbReference type="CDD" id="cd06464">
    <property type="entry name" value="ACD_sHsps-like"/>
    <property type="match status" value="1"/>
</dbReference>
<dbReference type="Gene3D" id="2.60.40.790">
    <property type="match status" value="1"/>
</dbReference>
<dbReference type="EMBL" id="BPQO01000002">
    <property type="protein sequence ID" value="GJD87206.1"/>
    <property type="molecule type" value="Genomic_DNA"/>
</dbReference>
<accession>A0AAV4ZH62</accession>
<dbReference type="RefSeq" id="WP_066926916.1">
    <property type="nucleotide sequence ID" value="NZ_BPQO01000002.1"/>
</dbReference>
<keyword evidence="6" id="KW-1185">Reference proteome</keyword>
<dbReference type="Proteomes" id="UP001055247">
    <property type="component" value="Unassembled WGS sequence"/>
</dbReference>